<dbReference type="NCBIfam" id="TIGR01509">
    <property type="entry name" value="HAD-SF-IA-v3"/>
    <property type="match status" value="1"/>
</dbReference>
<organism evidence="1 2">
    <name type="scientific">Anaeromassilibacillus senegalensis</name>
    <dbReference type="NCBI Taxonomy" id="1673717"/>
    <lineage>
        <taxon>Bacteria</taxon>
        <taxon>Bacillati</taxon>
        <taxon>Bacillota</taxon>
        <taxon>Clostridia</taxon>
        <taxon>Eubacteriales</taxon>
        <taxon>Acutalibacteraceae</taxon>
        <taxon>Anaeromassilibacillus</taxon>
    </lineage>
</organism>
<protein>
    <submittedName>
        <fullName evidence="1">HAD family phosphatase</fullName>
    </submittedName>
</protein>
<dbReference type="PROSITE" id="PS01228">
    <property type="entry name" value="COF_1"/>
    <property type="match status" value="1"/>
</dbReference>
<dbReference type="EMBL" id="JAFBIT010000002">
    <property type="protein sequence ID" value="MCF2652606.1"/>
    <property type="molecule type" value="Genomic_DNA"/>
</dbReference>
<dbReference type="Pfam" id="PF13419">
    <property type="entry name" value="HAD_2"/>
    <property type="match status" value="1"/>
</dbReference>
<dbReference type="Gene3D" id="1.10.150.240">
    <property type="entry name" value="Putative phosphatase, domain 2"/>
    <property type="match status" value="1"/>
</dbReference>
<dbReference type="PANTHER" id="PTHR18901:SF38">
    <property type="entry name" value="PSEUDOURIDINE-5'-PHOSPHATASE"/>
    <property type="match status" value="1"/>
</dbReference>
<dbReference type="SUPFAM" id="SSF56784">
    <property type="entry name" value="HAD-like"/>
    <property type="match status" value="1"/>
</dbReference>
<dbReference type="SFLD" id="SFLDS00003">
    <property type="entry name" value="Haloacid_Dehalogenase"/>
    <property type="match status" value="1"/>
</dbReference>
<dbReference type="PANTHER" id="PTHR18901">
    <property type="entry name" value="2-DEOXYGLUCOSE-6-PHOSPHATE PHOSPHATASE 2"/>
    <property type="match status" value="1"/>
</dbReference>
<accession>A0ABS9CQG1</accession>
<dbReference type="InterPro" id="IPR006439">
    <property type="entry name" value="HAD-SF_hydro_IA"/>
</dbReference>
<evidence type="ECO:0000313" key="1">
    <source>
        <dbReference type="EMBL" id="MCF2652606.1"/>
    </source>
</evidence>
<dbReference type="InterPro" id="IPR023198">
    <property type="entry name" value="PGP-like_dom2"/>
</dbReference>
<dbReference type="Proteomes" id="UP001299220">
    <property type="component" value="Unassembled WGS sequence"/>
</dbReference>
<proteinExistence type="predicted"/>
<dbReference type="Gene3D" id="3.40.50.1000">
    <property type="entry name" value="HAD superfamily/HAD-like"/>
    <property type="match status" value="1"/>
</dbReference>
<evidence type="ECO:0000313" key="2">
    <source>
        <dbReference type="Proteomes" id="UP001299220"/>
    </source>
</evidence>
<name>A0ABS9CQG1_9FIRM</name>
<dbReference type="SFLD" id="SFLDG01129">
    <property type="entry name" value="C1.5:_HAD__Beta-PGM__Phosphata"/>
    <property type="match status" value="1"/>
</dbReference>
<dbReference type="RefSeq" id="WP_235323640.1">
    <property type="nucleotide sequence ID" value="NZ_JAFBIT010000002.1"/>
</dbReference>
<dbReference type="InterPro" id="IPR041492">
    <property type="entry name" value="HAD_2"/>
</dbReference>
<keyword evidence="2" id="KW-1185">Reference proteome</keyword>
<comment type="caution">
    <text evidence="1">The sequence shown here is derived from an EMBL/GenBank/DDBJ whole genome shotgun (WGS) entry which is preliminary data.</text>
</comment>
<gene>
    <name evidence="1" type="ORF">JQM67_08320</name>
</gene>
<dbReference type="CDD" id="cd07505">
    <property type="entry name" value="HAD_BPGM-like"/>
    <property type="match status" value="1"/>
</dbReference>
<dbReference type="InterPro" id="IPR036412">
    <property type="entry name" value="HAD-like_sf"/>
</dbReference>
<reference evidence="1 2" key="1">
    <citation type="submission" date="2020-12" db="EMBL/GenBank/DDBJ databases">
        <title>Whole genome sequences of gut porcine anaerobes.</title>
        <authorList>
            <person name="Kubasova T."/>
            <person name="Jahodarova E."/>
            <person name="Rychlik I."/>
        </authorList>
    </citation>
    <scope>NUCLEOTIDE SEQUENCE [LARGE SCALE GENOMIC DNA]</scope>
    <source>
        <strain evidence="1 2">An867</strain>
    </source>
</reference>
<dbReference type="InterPro" id="IPR023214">
    <property type="entry name" value="HAD_sf"/>
</dbReference>
<sequence length="230" mass="25579">MEDLFRMPHRIRAAIFDVDGTLLNSMPMWNRITYDYADFKGVDAPPGLSKKLNELCLEQCAAYYRDVLGVEGTIDTIVAEIVGMARERYRTSVPEIPGAAEFLHALHTRGIHTAVATASDLDSLRPAFARLNMASYIDTMESCTTIGKSKESPDIYLKCAADFDARPEECVVFEDALYAVRTAKKAGFAVVGVYDPTQTEAERAEFTALCDRCIENYGELLKELLPPEDC</sequence>